<dbReference type="Proteomes" id="UP000278673">
    <property type="component" value="Unassembled WGS sequence"/>
</dbReference>
<dbReference type="RefSeq" id="WP_122399839.1">
    <property type="nucleotide sequence ID" value="NZ_RFFJ01000281.1"/>
</dbReference>
<evidence type="ECO:0000313" key="5">
    <source>
        <dbReference type="Proteomes" id="UP000278673"/>
    </source>
</evidence>
<dbReference type="PANTHER" id="PTHR43877:SF2">
    <property type="entry name" value="AMINOALKYLPHOSPHONATE N-ACETYLTRANSFERASE-RELATED"/>
    <property type="match status" value="1"/>
</dbReference>
<evidence type="ECO:0000259" key="3">
    <source>
        <dbReference type="PROSITE" id="PS51186"/>
    </source>
</evidence>
<dbReference type="EMBL" id="RFFJ01000281">
    <property type="protein sequence ID" value="RMI28765.1"/>
    <property type="molecule type" value="Genomic_DNA"/>
</dbReference>
<proteinExistence type="predicted"/>
<dbReference type="PROSITE" id="PS51186">
    <property type="entry name" value="GNAT"/>
    <property type="match status" value="1"/>
</dbReference>
<evidence type="ECO:0000313" key="4">
    <source>
        <dbReference type="EMBL" id="RMI28765.1"/>
    </source>
</evidence>
<evidence type="ECO:0000256" key="2">
    <source>
        <dbReference type="ARBA" id="ARBA00023315"/>
    </source>
</evidence>
<sequence length="147" mass="16095">MTERDWWIVEAETVDEVVGAEALYDGPARREWAERFLASPGHHLLLARAADAEGPVGMVTGVELTHPDKGTEMFLYELGVAASHRRRGIGRGLVDALAELARAHGCYGMWVAVDADNEPALATYRAAGGHPEGPPCEVPLWHFDRRP</sequence>
<evidence type="ECO:0000256" key="1">
    <source>
        <dbReference type="ARBA" id="ARBA00022679"/>
    </source>
</evidence>
<dbReference type="InterPro" id="IPR050832">
    <property type="entry name" value="Bact_Acetyltransf"/>
</dbReference>
<feature type="domain" description="N-acetyltransferase" evidence="3">
    <location>
        <begin position="1"/>
        <end position="147"/>
    </location>
</feature>
<protein>
    <submittedName>
        <fullName evidence="4">GNAT family N-acetyltransferase</fullName>
    </submittedName>
</protein>
<dbReference type="CDD" id="cd04301">
    <property type="entry name" value="NAT_SF"/>
    <property type="match status" value="1"/>
</dbReference>
<dbReference type="AlphaFoldDB" id="A0A3M2KYX1"/>
<organism evidence="4 5">
    <name type="scientific">Streptomyces triticirhizae</name>
    <dbReference type="NCBI Taxonomy" id="2483353"/>
    <lineage>
        <taxon>Bacteria</taxon>
        <taxon>Bacillati</taxon>
        <taxon>Actinomycetota</taxon>
        <taxon>Actinomycetes</taxon>
        <taxon>Kitasatosporales</taxon>
        <taxon>Streptomycetaceae</taxon>
        <taxon>Streptomyces</taxon>
    </lineage>
</organism>
<keyword evidence="1 4" id="KW-0808">Transferase</keyword>
<dbReference type="InterPro" id="IPR000182">
    <property type="entry name" value="GNAT_dom"/>
</dbReference>
<gene>
    <name evidence="4" type="ORF">EBN88_28070</name>
</gene>
<reference evidence="4 5" key="1">
    <citation type="submission" date="2018-10" db="EMBL/GenBank/DDBJ databases">
        <title>Isolation, diversity and antifungal activity of actinobacteria from wheat.</title>
        <authorList>
            <person name="Han C."/>
        </authorList>
    </citation>
    <scope>NUCLEOTIDE SEQUENCE [LARGE SCALE GENOMIC DNA]</scope>
    <source>
        <strain evidence="4 5">NEAU-YY642</strain>
    </source>
</reference>
<dbReference type="Gene3D" id="3.40.630.30">
    <property type="match status" value="1"/>
</dbReference>
<dbReference type="InterPro" id="IPR016181">
    <property type="entry name" value="Acyl_CoA_acyltransferase"/>
</dbReference>
<dbReference type="PANTHER" id="PTHR43877">
    <property type="entry name" value="AMINOALKYLPHOSPHONATE N-ACETYLTRANSFERASE-RELATED-RELATED"/>
    <property type="match status" value="1"/>
</dbReference>
<keyword evidence="5" id="KW-1185">Reference proteome</keyword>
<dbReference type="Pfam" id="PF00583">
    <property type="entry name" value="Acetyltransf_1"/>
    <property type="match status" value="1"/>
</dbReference>
<keyword evidence="2" id="KW-0012">Acyltransferase</keyword>
<comment type="caution">
    <text evidence="4">The sequence shown here is derived from an EMBL/GenBank/DDBJ whole genome shotgun (WGS) entry which is preliminary data.</text>
</comment>
<dbReference type="SUPFAM" id="SSF55729">
    <property type="entry name" value="Acyl-CoA N-acyltransferases (Nat)"/>
    <property type="match status" value="1"/>
</dbReference>
<name>A0A3M2KYX1_9ACTN</name>
<dbReference type="GO" id="GO:0016747">
    <property type="term" value="F:acyltransferase activity, transferring groups other than amino-acyl groups"/>
    <property type="evidence" value="ECO:0007669"/>
    <property type="project" value="InterPro"/>
</dbReference>
<accession>A0A3M2KYX1</accession>